<evidence type="ECO:0000256" key="1">
    <source>
        <dbReference type="SAM" id="SignalP"/>
    </source>
</evidence>
<dbReference type="RefSeq" id="WP_147121487.1">
    <property type="nucleotide sequence ID" value="NZ_VOPY01000001.1"/>
</dbReference>
<reference evidence="3 4" key="1">
    <citation type="submission" date="2019-08" db="EMBL/GenBank/DDBJ databases">
        <title>Sphingorhabdus soil sp. nov., isolated from arctic soil.</title>
        <authorList>
            <person name="Liu Y."/>
        </authorList>
    </citation>
    <scope>NUCLEOTIDE SEQUENCE [LARGE SCALE GENOMIC DNA]</scope>
    <source>
        <strain evidence="3 4">D-2Q-5-6</strain>
    </source>
</reference>
<dbReference type="GO" id="GO:0004040">
    <property type="term" value="F:amidase activity"/>
    <property type="evidence" value="ECO:0007669"/>
    <property type="project" value="UniProtKB-EC"/>
</dbReference>
<sequence>MIRSILTVTTAMLLVGCASAPISVATADAPPPVAAAAASTGAVETPGIEVLSIAELSAAMARGDTTSEAITAGYLARIAAIDDAGPTLNAVIATMPDALDQARARDAERAAGQVRGPLHGIPILIKDNIEAAGPLPTTAGSIALADNVTNRDAPMIARLKAAGAIILGKTNLSEWANIRSGNSTSGWSAVGGLTKNPHVLDRNTCGSSAGSGAAMAAGLAAGTIGTETDGSITCPSGVNGVVGFKPTVGLVSRTYIVPISHSQDTAGPMTGSVRDAAMMLTAMAGSDPADPATAEADLHKTDFAAALDPDWLAGKRIGVLIDQIGDDPSIHSILDEALATLRAKGAEIVEISDSNAGMDTLGDDELEILMVELKADLDAYLASTPAAVKTRTLADLIAFNEAHADTEMRYFGQELFTLAQGKPGLDDAGYIKTRDAARTLAGPDGIDRLMRTYKVDVLMGVTNGPAWLSTLGKGDAYSGPSVSQLPAVAGYPHLTVPGGTIGDLPVGISFIGGKWQDAKVLSAGYAFEQARPRIVTPSFIATTGESPEATAQ</sequence>
<comment type="caution">
    <text evidence="3">The sequence shown here is derived from an EMBL/GenBank/DDBJ whole genome shotgun (WGS) entry which is preliminary data.</text>
</comment>
<dbReference type="Gene3D" id="3.90.1300.10">
    <property type="entry name" value="Amidase signature (AS) domain"/>
    <property type="match status" value="1"/>
</dbReference>
<gene>
    <name evidence="3" type="ORF">FSZ31_02625</name>
</gene>
<evidence type="ECO:0000313" key="4">
    <source>
        <dbReference type="Proteomes" id="UP000321129"/>
    </source>
</evidence>
<proteinExistence type="predicted"/>
<name>A0A5C6UNG5_9SPHN</name>
<dbReference type="AlphaFoldDB" id="A0A5C6UNG5"/>
<dbReference type="Proteomes" id="UP000321129">
    <property type="component" value="Unassembled WGS sequence"/>
</dbReference>
<dbReference type="SUPFAM" id="SSF75304">
    <property type="entry name" value="Amidase signature (AS) enzymes"/>
    <property type="match status" value="1"/>
</dbReference>
<dbReference type="PANTHER" id="PTHR42678:SF34">
    <property type="entry name" value="OS04G0183300 PROTEIN"/>
    <property type="match status" value="1"/>
</dbReference>
<dbReference type="OrthoDB" id="8872210at2"/>
<protein>
    <submittedName>
        <fullName evidence="3">Amidase</fullName>
        <ecNumber evidence="3">3.5.1.4</ecNumber>
    </submittedName>
</protein>
<evidence type="ECO:0000259" key="2">
    <source>
        <dbReference type="Pfam" id="PF01425"/>
    </source>
</evidence>
<dbReference type="NCBIfam" id="NF006006">
    <property type="entry name" value="PRK08137.1"/>
    <property type="match status" value="1"/>
</dbReference>
<dbReference type="PROSITE" id="PS51257">
    <property type="entry name" value="PROKAR_LIPOPROTEIN"/>
    <property type="match status" value="1"/>
</dbReference>
<keyword evidence="1" id="KW-0732">Signal</keyword>
<feature type="chain" id="PRO_5022784417" evidence="1">
    <location>
        <begin position="21"/>
        <end position="552"/>
    </location>
</feature>
<feature type="domain" description="Amidase" evidence="2">
    <location>
        <begin position="72"/>
        <end position="521"/>
    </location>
</feature>
<dbReference type="InterPro" id="IPR023631">
    <property type="entry name" value="Amidase_dom"/>
</dbReference>
<dbReference type="InterPro" id="IPR036928">
    <property type="entry name" value="AS_sf"/>
</dbReference>
<dbReference type="EC" id="3.5.1.4" evidence="3"/>
<dbReference type="Pfam" id="PF01425">
    <property type="entry name" value="Amidase"/>
    <property type="match status" value="1"/>
</dbReference>
<evidence type="ECO:0000313" key="3">
    <source>
        <dbReference type="EMBL" id="TXC73651.1"/>
    </source>
</evidence>
<dbReference type="PANTHER" id="PTHR42678">
    <property type="entry name" value="AMIDASE"/>
    <property type="match status" value="1"/>
</dbReference>
<feature type="signal peptide" evidence="1">
    <location>
        <begin position="1"/>
        <end position="20"/>
    </location>
</feature>
<keyword evidence="4" id="KW-1185">Reference proteome</keyword>
<accession>A0A5C6UNG5</accession>
<organism evidence="3 4">
    <name type="scientific">Flavisphingopyxis soli</name>
    <dbReference type="NCBI Taxonomy" id="2601267"/>
    <lineage>
        <taxon>Bacteria</taxon>
        <taxon>Pseudomonadati</taxon>
        <taxon>Pseudomonadota</taxon>
        <taxon>Alphaproteobacteria</taxon>
        <taxon>Sphingomonadales</taxon>
        <taxon>Sphingopyxidaceae</taxon>
        <taxon>Flavisphingopyxis</taxon>
    </lineage>
</organism>
<keyword evidence="3" id="KW-0378">Hydrolase</keyword>
<dbReference type="EMBL" id="VOPY01000001">
    <property type="protein sequence ID" value="TXC73651.1"/>
    <property type="molecule type" value="Genomic_DNA"/>
</dbReference>